<name>A0A8J6P2F0_9FIRM</name>
<feature type="transmembrane region" description="Helical" evidence="7">
    <location>
        <begin position="48"/>
        <end position="69"/>
    </location>
</feature>
<comment type="subcellular location">
    <subcellularLocation>
        <location evidence="1">Endomembrane system</location>
        <topology evidence="1">Multi-pass membrane protein</topology>
    </subcellularLocation>
</comment>
<keyword evidence="3 7" id="KW-0812">Transmembrane</keyword>
<dbReference type="PIRSF" id="PIRSF006102">
    <property type="entry name" value="NQR_DE"/>
    <property type="match status" value="1"/>
</dbReference>
<protein>
    <submittedName>
        <fullName evidence="8">Electron transport complex subunit E</fullName>
    </submittedName>
</protein>
<evidence type="ECO:0000256" key="1">
    <source>
        <dbReference type="ARBA" id="ARBA00004127"/>
    </source>
</evidence>
<keyword evidence="2" id="KW-0813">Transport</keyword>
<keyword evidence="5 7" id="KW-1133">Transmembrane helix</keyword>
<dbReference type="Pfam" id="PF02508">
    <property type="entry name" value="Rnf-Nqr"/>
    <property type="match status" value="1"/>
</dbReference>
<sequence length="218" mass="24345">MDVVFRRFYQKNKKQIDQFDGLLVNNTVLERGLVIAPVIAAANTLQNGLVLGMSFMLITFFAVVVASFVPKALPYAIRVILYVIVAGLLFIPVSYLMDLMFPGSVFKVGIFLPLLITNSLIVTKTETRFLKKKRLSMMLDVFSHVLGFFVVIVLVAALRELLGNGTLMEHEINIPLKIYGFMLPFGGFILLGFLAAGVQRFRLYLHGEPKARKGGDRS</sequence>
<evidence type="ECO:0000256" key="5">
    <source>
        <dbReference type="ARBA" id="ARBA00022989"/>
    </source>
</evidence>
<organism evidence="8 9">
    <name type="scientific">Massiliimalia timonensis</name>
    <dbReference type="NCBI Taxonomy" id="1987501"/>
    <lineage>
        <taxon>Bacteria</taxon>
        <taxon>Bacillati</taxon>
        <taxon>Bacillota</taxon>
        <taxon>Clostridia</taxon>
        <taxon>Eubacteriales</taxon>
        <taxon>Oscillospiraceae</taxon>
        <taxon>Massiliimalia</taxon>
    </lineage>
</organism>
<feature type="transmembrane region" description="Helical" evidence="7">
    <location>
        <begin position="103"/>
        <end position="123"/>
    </location>
</feature>
<evidence type="ECO:0000256" key="6">
    <source>
        <dbReference type="ARBA" id="ARBA00023136"/>
    </source>
</evidence>
<comment type="caution">
    <text evidence="8">The sequence shown here is derived from an EMBL/GenBank/DDBJ whole genome shotgun (WGS) entry which is preliminary data.</text>
</comment>
<evidence type="ECO:0000313" key="8">
    <source>
        <dbReference type="EMBL" id="MBC8609768.1"/>
    </source>
</evidence>
<evidence type="ECO:0000256" key="4">
    <source>
        <dbReference type="ARBA" id="ARBA00022967"/>
    </source>
</evidence>
<dbReference type="PANTHER" id="PTHR30586">
    <property type="entry name" value="ELECTRON TRANSPORT COMPLEX PROTEIN RNFE"/>
    <property type="match status" value="1"/>
</dbReference>
<keyword evidence="9" id="KW-1185">Reference proteome</keyword>
<gene>
    <name evidence="8" type="ORF">H8702_01360</name>
</gene>
<dbReference type="GO" id="GO:0012505">
    <property type="term" value="C:endomembrane system"/>
    <property type="evidence" value="ECO:0007669"/>
    <property type="project" value="UniProtKB-SubCell"/>
</dbReference>
<feature type="transmembrane region" description="Helical" evidence="7">
    <location>
        <begin position="76"/>
        <end position="97"/>
    </location>
</feature>
<feature type="transmembrane region" description="Helical" evidence="7">
    <location>
        <begin position="135"/>
        <end position="158"/>
    </location>
</feature>
<feature type="transmembrane region" description="Helical" evidence="7">
    <location>
        <begin position="21"/>
        <end position="42"/>
    </location>
</feature>
<evidence type="ECO:0000256" key="3">
    <source>
        <dbReference type="ARBA" id="ARBA00022692"/>
    </source>
</evidence>
<reference evidence="8" key="1">
    <citation type="submission" date="2020-08" db="EMBL/GenBank/DDBJ databases">
        <title>Genome public.</title>
        <authorList>
            <person name="Liu C."/>
            <person name="Sun Q."/>
        </authorList>
    </citation>
    <scope>NUCLEOTIDE SEQUENCE</scope>
    <source>
        <strain evidence="8">NSJ-15</strain>
    </source>
</reference>
<proteinExistence type="predicted"/>
<dbReference type="InterPro" id="IPR003667">
    <property type="entry name" value="NqrDE/RnfAE"/>
</dbReference>
<evidence type="ECO:0000313" key="9">
    <source>
        <dbReference type="Proteomes" id="UP000632659"/>
    </source>
</evidence>
<dbReference type="OrthoDB" id="1860355at2"/>
<keyword evidence="6 7" id="KW-0472">Membrane</keyword>
<accession>A0A8J6P2F0</accession>
<dbReference type="EMBL" id="JACRTL010000001">
    <property type="protein sequence ID" value="MBC8609768.1"/>
    <property type="molecule type" value="Genomic_DNA"/>
</dbReference>
<dbReference type="AlphaFoldDB" id="A0A8J6P2F0"/>
<keyword evidence="4" id="KW-1278">Translocase</keyword>
<feature type="transmembrane region" description="Helical" evidence="7">
    <location>
        <begin position="178"/>
        <end position="198"/>
    </location>
</feature>
<dbReference type="Proteomes" id="UP000632659">
    <property type="component" value="Unassembled WGS sequence"/>
</dbReference>
<evidence type="ECO:0000256" key="7">
    <source>
        <dbReference type="SAM" id="Phobius"/>
    </source>
</evidence>
<dbReference type="RefSeq" id="WP_158662567.1">
    <property type="nucleotide sequence ID" value="NZ_FYDD01000003.1"/>
</dbReference>
<dbReference type="GO" id="GO:0005886">
    <property type="term" value="C:plasma membrane"/>
    <property type="evidence" value="ECO:0007669"/>
    <property type="project" value="TreeGrafter"/>
</dbReference>
<dbReference type="PANTHER" id="PTHR30586:SF0">
    <property type="entry name" value="ION-TRANSLOCATING OXIDOREDUCTASE COMPLEX SUBUNIT E"/>
    <property type="match status" value="1"/>
</dbReference>
<evidence type="ECO:0000256" key="2">
    <source>
        <dbReference type="ARBA" id="ARBA00022448"/>
    </source>
</evidence>